<dbReference type="SUPFAM" id="SSF47954">
    <property type="entry name" value="Cyclin-like"/>
    <property type="match status" value="1"/>
</dbReference>
<dbReference type="AlphaFoldDB" id="A0AAW0R3P6"/>
<dbReference type="Pfam" id="PF08613">
    <property type="entry name" value="Cyclin"/>
    <property type="match status" value="1"/>
</dbReference>
<dbReference type="GO" id="GO:0019901">
    <property type="term" value="F:protein kinase binding"/>
    <property type="evidence" value="ECO:0007669"/>
    <property type="project" value="InterPro"/>
</dbReference>
<evidence type="ECO:0000256" key="1">
    <source>
        <dbReference type="SAM" id="MobiDB-lite"/>
    </source>
</evidence>
<proteinExistence type="predicted"/>
<dbReference type="EMBL" id="JAQQWP010000003">
    <property type="protein sequence ID" value="KAK8123589.1"/>
    <property type="molecule type" value="Genomic_DNA"/>
</dbReference>
<dbReference type="CDD" id="cd20557">
    <property type="entry name" value="CYCLIN_ScPCL1-like"/>
    <property type="match status" value="1"/>
</dbReference>
<gene>
    <name evidence="2" type="ORF">PG999_003507</name>
</gene>
<evidence type="ECO:0000313" key="2">
    <source>
        <dbReference type="EMBL" id="KAK8123589.1"/>
    </source>
</evidence>
<comment type="caution">
    <text evidence="2">The sequence shown here is derived from an EMBL/GenBank/DDBJ whole genome shotgun (WGS) entry which is preliminary data.</text>
</comment>
<dbReference type="GO" id="GO:0000307">
    <property type="term" value="C:cyclin-dependent protein kinase holoenzyme complex"/>
    <property type="evidence" value="ECO:0007669"/>
    <property type="project" value="TreeGrafter"/>
</dbReference>
<feature type="region of interest" description="Disordered" evidence="1">
    <location>
        <begin position="470"/>
        <end position="493"/>
    </location>
</feature>
<organism evidence="2 3">
    <name type="scientific">Apiospora kogelbergensis</name>
    <dbReference type="NCBI Taxonomy" id="1337665"/>
    <lineage>
        <taxon>Eukaryota</taxon>
        <taxon>Fungi</taxon>
        <taxon>Dikarya</taxon>
        <taxon>Ascomycota</taxon>
        <taxon>Pezizomycotina</taxon>
        <taxon>Sordariomycetes</taxon>
        <taxon>Xylariomycetidae</taxon>
        <taxon>Amphisphaeriales</taxon>
        <taxon>Apiosporaceae</taxon>
        <taxon>Apiospora</taxon>
    </lineage>
</organism>
<dbReference type="Gene3D" id="1.10.472.10">
    <property type="entry name" value="Cyclin-like"/>
    <property type="match status" value="1"/>
</dbReference>
<dbReference type="InterPro" id="IPR013922">
    <property type="entry name" value="Cyclin_PHO80-like"/>
</dbReference>
<keyword evidence="3" id="KW-1185">Reference proteome</keyword>
<dbReference type="GO" id="GO:0005634">
    <property type="term" value="C:nucleus"/>
    <property type="evidence" value="ECO:0007669"/>
    <property type="project" value="TreeGrafter"/>
</dbReference>
<dbReference type="GO" id="GO:0016538">
    <property type="term" value="F:cyclin-dependent protein serine/threonine kinase regulator activity"/>
    <property type="evidence" value="ECO:0007669"/>
    <property type="project" value="TreeGrafter"/>
</dbReference>
<dbReference type="Proteomes" id="UP001392437">
    <property type="component" value="Unassembled WGS sequence"/>
</dbReference>
<name>A0AAW0R3P6_9PEZI</name>
<sequence length="625" mass="68059">MSSAISIIARPFVPPYIPSPVGYPQSRRLVPPPLSLQKVQETSVADEAALYSGGLRTPPAEEGMGTTYHHNPVLSSTYDSHVALARQPNTLVQASRPGMVLCDATLNQFSKSQAQQQQQQPLQNQHHYQPAQQHQQNLAHLPQPSQQPHHAPAVASVPACHSGASRHSTRPSTPSSTRSSHAAHSEGTVSRRESTMVMHSLRLPSCITPNGGKLDDFAALMTCFFWFENMETIQAAEDIKDRNPNAPIPPLSAYTRPDRAYTKWVNTILSTTQVTQNVILLALLFVYRLKSTNPKVNGSPGSEYRLLTVALMLGNKFLDDNTYTNKTWAEVSGIAVKEIHVMEVEFLSNMRYGLLTSKEQWAEWLEKLACFHDYCEKAELAERAAEMAAARRATTLQANLPSPTHRTFASPLPSPTSILPTSVLPSNIQGTPASAPAYSPSAAIYNPTQSWPGQFQPTPAMSPLAAKPNLGFNGTRKRSVESTEIVEPAPKRRWRRPHPLACATSHPGHKPDYTYRLRATPNYSQGPVSLPPLGAGVRAMATVYPNATTWAPQVPIMATCGPQTPAFTAPSNYGTPTKRHSPRGLTVYGSSPLTDSYAGHHTPHVQLAFGLSSAAQQPVQAVAPC</sequence>
<dbReference type="PANTHER" id="PTHR15615:SF118">
    <property type="entry name" value="CYCLIN, HYPOTHETICAL (EUROFUNG)"/>
    <property type="match status" value="1"/>
</dbReference>
<reference evidence="2 3" key="1">
    <citation type="submission" date="2023-01" db="EMBL/GenBank/DDBJ databases">
        <title>Analysis of 21 Apiospora genomes using comparative genomics revels a genus with tremendous synthesis potential of carbohydrate active enzymes and secondary metabolites.</title>
        <authorList>
            <person name="Sorensen T."/>
        </authorList>
    </citation>
    <scope>NUCLEOTIDE SEQUENCE [LARGE SCALE GENOMIC DNA]</scope>
    <source>
        <strain evidence="2 3">CBS 117206</strain>
    </source>
</reference>
<feature type="compositionally biased region" description="Low complexity" evidence="1">
    <location>
        <begin position="112"/>
        <end position="182"/>
    </location>
</feature>
<evidence type="ECO:0000313" key="3">
    <source>
        <dbReference type="Proteomes" id="UP001392437"/>
    </source>
</evidence>
<accession>A0AAW0R3P6</accession>
<dbReference type="PANTHER" id="PTHR15615">
    <property type="match status" value="1"/>
</dbReference>
<dbReference type="InterPro" id="IPR036915">
    <property type="entry name" value="Cyclin-like_sf"/>
</dbReference>
<protein>
    <submittedName>
        <fullName evidence="2">Meiotically up-regulated protein</fullName>
    </submittedName>
</protein>
<feature type="region of interest" description="Disordered" evidence="1">
    <location>
        <begin position="112"/>
        <end position="195"/>
    </location>
</feature>